<reference evidence="2 3" key="1">
    <citation type="submission" date="2020-06" db="EMBL/GenBank/DDBJ databases">
        <title>Transcriptomic and genomic resources for Thalictrum thalictroides and T. hernandezii: Facilitating candidate gene discovery in an emerging model plant lineage.</title>
        <authorList>
            <person name="Arias T."/>
            <person name="Riano-Pachon D.M."/>
            <person name="Di Stilio V.S."/>
        </authorList>
    </citation>
    <scope>NUCLEOTIDE SEQUENCE [LARGE SCALE GENOMIC DNA]</scope>
    <source>
        <strain evidence="3">cv. WT478/WT964</strain>
        <tissue evidence="2">Leaves</tissue>
    </source>
</reference>
<feature type="compositionally biased region" description="Basic residues" evidence="1">
    <location>
        <begin position="159"/>
        <end position="169"/>
    </location>
</feature>
<name>A0A7J6US94_THATH</name>
<dbReference type="EMBL" id="JABWDY010044176">
    <property type="protein sequence ID" value="KAF5175358.1"/>
    <property type="molecule type" value="Genomic_DNA"/>
</dbReference>
<keyword evidence="3" id="KW-1185">Reference proteome</keyword>
<dbReference type="Proteomes" id="UP000554482">
    <property type="component" value="Unassembled WGS sequence"/>
</dbReference>
<comment type="caution">
    <text evidence="2">The sequence shown here is derived from an EMBL/GenBank/DDBJ whole genome shotgun (WGS) entry which is preliminary data.</text>
</comment>
<protein>
    <submittedName>
        <fullName evidence="2">Uncharacterized protein</fullName>
    </submittedName>
</protein>
<evidence type="ECO:0000313" key="3">
    <source>
        <dbReference type="Proteomes" id="UP000554482"/>
    </source>
</evidence>
<feature type="non-terminal residue" evidence="2">
    <location>
        <position position="1"/>
    </location>
</feature>
<accession>A0A7J6US94</accession>
<feature type="region of interest" description="Disordered" evidence="1">
    <location>
        <begin position="116"/>
        <end position="183"/>
    </location>
</feature>
<feature type="compositionally biased region" description="Basic residues" evidence="1">
    <location>
        <begin position="127"/>
        <end position="143"/>
    </location>
</feature>
<feature type="compositionally biased region" description="Basic and acidic residues" evidence="1">
    <location>
        <begin position="144"/>
        <end position="158"/>
    </location>
</feature>
<proteinExistence type="predicted"/>
<gene>
    <name evidence="2" type="ORF">FRX31_035055</name>
</gene>
<evidence type="ECO:0000313" key="2">
    <source>
        <dbReference type="EMBL" id="KAF5175358.1"/>
    </source>
</evidence>
<sequence length="183" mass="20856">MDSYRIFRVLYDGTWEDGPPHMFPVRKWVDVGLSNFPTFKYIGFKSVESPIVWNGDKASIIDLGEFARNDDVGFTEIIVEFEDIVPLAVDASTFNLVPNITTNSVEEPIDIIEIPTTRRMETTKKNTPNKKKMKTPKKKTSKKTRQDSHGGDQAESNKKQRSKLSVKRKIYVEKEVGGESNNI</sequence>
<evidence type="ECO:0000256" key="1">
    <source>
        <dbReference type="SAM" id="MobiDB-lite"/>
    </source>
</evidence>
<organism evidence="2 3">
    <name type="scientific">Thalictrum thalictroides</name>
    <name type="common">Rue-anemone</name>
    <name type="synonym">Anemone thalictroides</name>
    <dbReference type="NCBI Taxonomy" id="46969"/>
    <lineage>
        <taxon>Eukaryota</taxon>
        <taxon>Viridiplantae</taxon>
        <taxon>Streptophyta</taxon>
        <taxon>Embryophyta</taxon>
        <taxon>Tracheophyta</taxon>
        <taxon>Spermatophyta</taxon>
        <taxon>Magnoliopsida</taxon>
        <taxon>Ranunculales</taxon>
        <taxon>Ranunculaceae</taxon>
        <taxon>Thalictroideae</taxon>
        <taxon>Thalictrum</taxon>
    </lineage>
</organism>
<dbReference type="AlphaFoldDB" id="A0A7J6US94"/>